<reference evidence="1" key="1">
    <citation type="journal article" date="2020" name="mSystems">
        <title>Genome- and Community-Level Interaction Insights into Carbon Utilization and Element Cycling Functions of Hydrothermarchaeota in Hydrothermal Sediment.</title>
        <authorList>
            <person name="Zhou Z."/>
            <person name="Liu Y."/>
            <person name="Xu W."/>
            <person name="Pan J."/>
            <person name="Luo Z.H."/>
            <person name="Li M."/>
        </authorList>
    </citation>
    <scope>NUCLEOTIDE SEQUENCE [LARGE SCALE GENOMIC DNA]</scope>
    <source>
        <strain evidence="1">SpSt-1042</strain>
    </source>
</reference>
<protein>
    <submittedName>
        <fullName evidence="1">Uncharacterized protein</fullName>
    </submittedName>
</protein>
<proteinExistence type="predicted"/>
<name>A0A7C5YYK7_UNCC3</name>
<accession>A0A7C5YYK7</accession>
<dbReference type="AlphaFoldDB" id="A0A7C5YYK7"/>
<comment type="caution">
    <text evidence="1">The sequence shown here is derived from an EMBL/GenBank/DDBJ whole genome shotgun (WGS) entry which is preliminary data.</text>
</comment>
<evidence type="ECO:0000313" key="1">
    <source>
        <dbReference type="EMBL" id="HHR92002.1"/>
    </source>
</evidence>
<sequence length="215" mass="25053">MSNIIPDRLSANKISLDKLTIFSINELIKRGERAKYENITKEAFNLFPERFCMETNKDWPDGHKIALSIQRCRDRGWITGSFSEGFSITPLGEKTADEIKSLLKGGEIERKSDVKKENVKTNKDEESLLNYIKNSQLFQKMSKHPEEGISEDEFRSFLQVSYEAKPSVCKSRFERLKSAAEYFEDKEAITFLNKLKKLFNRLMKTGWEDGKNRKY</sequence>
<organism evidence="1">
    <name type="scientific">candidate division CPR3 bacterium</name>
    <dbReference type="NCBI Taxonomy" id="2268181"/>
    <lineage>
        <taxon>Bacteria</taxon>
        <taxon>Bacteria division CPR3</taxon>
    </lineage>
</organism>
<gene>
    <name evidence="1" type="ORF">ENL96_00615</name>
</gene>
<dbReference type="EMBL" id="DRVY01000018">
    <property type="protein sequence ID" value="HHR92002.1"/>
    <property type="molecule type" value="Genomic_DNA"/>
</dbReference>